<protein>
    <submittedName>
        <fullName evidence="2">Uncharacterized protein</fullName>
    </submittedName>
</protein>
<feature type="region of interest" description="Disordered" evidence="1">
    <location>
        <begin position="36"/>
        <end position="117"/>
    </location>
</feature>
<feature type="non-terminal residue" evidence="2">
    <location>
        <position position="195"/>
    </location>
</feature>
<evidence type="ECO:0000313" key="3">
    <source>
        <dbReference type="Proteomes" id="UP000311382"/>
    </source>
</evidence>
<evidence type="ECO:0000256" key="1">
    <source>
        <dbReference type="SAM" id="MobiDB-lite"/>
    </source>
</evidence>
<dbReference type="EMBL" id="SOZI01000342">
    <property type="protein sequence ID" value="TNY16887.1"/>
    <property type="molecule type" value="Genomic_DNA"/>
</dbReference>
<sequence length="195" mass="20649">MRSTLFLSSLLRFLRPSPPSAPSSSPHMLVLQASHAPIPRCSLSSRGGTRLPRSRVSRPDPSGKRGRSVPPRMRTVSGGALPSSSVPSPSAPPYTPDLAGSWGSPERKRPERSRRGWKGLASLTGAAAMTAESWSSRAAQPCAWAWAECGTSEVTTQGESEEPGPPVDGDDQDCRVALSRKLQAGVGEHFSSLPP</sequence>
<feature type="compositionally biased region" description="Low complexity" evidence="1">
    <location>
        <begin position="76"/>
        <end position="88"/>
    </location>
</feature>
<comment type="caution">
    <text evidence="2">The sequence shown here is derived from an EMBL/GenBank/DDBJ whole genome shotgun (WGS) entry which is preliminary data.</text>
</comment>
<keyword evidence="3" id="KW-1185">Reference proteome</keyword>
<reference evidence="2 3" key="1">
    <citation type="submission" date="2019-03" db="EMBL/GenBank/DDBJ databases">
        <title>Rhodosporidium diobovatum UCD-FST 08-225 genome sequencing, assembly, and annotation.</title>
        <authorList>
            <person name="Fakankun I.U."/>
            <person name="Fristensky B."/>
            <person name="Levin D.B."/>
        </authorList>
    </citation>
    <scope>NUCLEOTIDE SEQUENCE [LARGE SCALE GENOMIC DNA]</scope>
    <source>
        <strain evidence="2 3">UCD-FST 08-225</strain>
    </source>
</reference>
<organism evidence="2 3">
    <name type="scientific">Rhodotorula diobovata</name>
    <dbReference type="NCBI Taxonomy" id="5288"/>
    <lineage>
        <taxon>Eukaryota</taxon>
        <taxon>Fungi</taxon>
        <taxon>Dikarya</taxon>
        <taxon>Basidiomycota</taxon>
        <taxon>Pucciniomycotina</taxon>
        <taxon>Microbotryomycetes</taxon>
        <taxon>Sporidiobolales</taxon>
        <taxon>Sporidiobolaceae</taxon>
        <taxon>Rhodotorula</taxon>
    </lineage>
</organism>
<name>A0A5C5FJ66_9BASI</name>
<proteinExistence type="predicted"/>
<accession>A0A5C5FJ66</accession>
<evidence type="ECO:0000313" key="2">
    <source>
        <dbReference type="EMBL" id="TNY16887.1"/>
    </source>
</evidence>
<feature type="region of interest" description="Disordered" evidence="1">
    <location>
        <begin position="153"/>
        <end position="173"/>
    </location>
</feature>
<dbReference type="Proteomes" id="UP000311382">
    <property type="component" value="Unassembled WGS sequence"/>
</dbReference>
<gene>
    <name evidence="2" type="ORF">DMC30DRAFT_407510</name>
</gene>
<dbReference type="AlphaFoldDB" id="A0A5C5FJ66"/>